<organism evidence="1">
    <name type="scientific">marine sediment metagenome</name>
    <dbReference type="NCBI Taxonomy" id="412755"/>
    <lineage>
        <taxon>unclassified sequences</taxon>
        <taxon>metagenomes</taxon>
        <taxon>ecological metagenomes</taxon>
    </lineage>
</organism>
<dbReference type="EMBL" id="BART01033219">
    <property type="protein sequence ID" value="GAH17908.1"/>
    <property type="molecule type" value="Genomic_DNA"/>
</dbReference>
<feature type="non-terminal residue" evidence="1">
    <location>
        <position position="140"/>
    </location>
</feature>
<evidence type="ECO:0008006" key="2">
    <source>
        <dbReference type="Google" id="ProtNLM"/>
    </source>
</evidence>
<dbReference type="AlphaFoldDB" id="X1FAX5"/>
<dbReference type="Gene3D" id="3.30.1310.20">
    <property type="entry name" value="PRTase-like"/>
    <property type="match status" value="1"/>
</dbReference>
<protein>
    <recommendedName>
        <fullName evidence="2">Phosphoribosyltransferase domain-containing protein</fullName>
    </recommendedName>
</protein>
<dbReference type="SUPFAM" id="SSF53271">
    <property type="entry name" value="PRTase-like"/>
    <property type="match status" value="1"/>
</dbReference>
<accession>X1FAX5</accession>
<comment type="caution">
    <text evidence="1">The sequence shown here is derived from an EMBL/GenBank/DDBJ whole genome shotgun (WGS) entry which is preliminary data.</text>
</comment>
<proteinExistence type="predicted"/>
<evidence type="ECO:0000313" key="1">
    <source>
        <dbReference type="EMBL" id="GAH17908.1"/>
    </source>
</evidence>
<gene>
    <name evidence="1" type="ORF">S01H4_57164</name>
</gene>
<name>X1FAX5_9ZZZZ</name>
<sequence>MKFIPYESRFKAGEILAEFILSKNPVIKKIISNKIENVFLFAIPNGGVPVAEGFCSVLKLNFDVLIVRKIKIPYNTEAGFGSVTTDGTVLINEVLLSRLTLSENSIKSSIETTKREIRERIEFYNKNTDVESSYKSFINN</sequence>
<dbReference type="InterPro" id="IPR029057">
    <property type="entry name" value="PRTase-like"/>
</dbReference>
<reference evidence="1" key="1">
    <citation type="journal article" date="2014" name="Front. Microbiol.">
        <title>High frequency of phylogenetically diverse reductive dehalogenase-homologous genes in deep subseafloor sedimentary metagenomes.</title>
        <authorList>
            <person name="Kawai M."/>
            <person name="Futagami T."/>
            <person name="Toyoda A."/>
            <person name="Takaki Y."/>
            <person name="Nishi S."/>
            <person name="Hori S."/>
            <person name="Arai W."/>
            <person name="Tsubouchi T."/>
            <person name="Morono Y."/>
            <person name="Uchiyama I."/>
            <person name="Ito T."/>
            <person name="Fujiyama A."/>
            <person name="Inagaki F."/>
            <person name="Takami H."/>
        </authorList>
    </citation>
    <scope>NUCLEOTIDE SEQUENCE</scope>
    <source>
        <strain evidence="1">Expedition CK06-06</strain>
    </source>
</reference>